<dbReference type="PROSITE" id="PS50093">
    <property type="entry name" value="PKD"/>
    <property type="match status" value="2"/>
</dbReference>
<feature type="domain" description="PKD" evidence="2">
    <location>
        <begin position="55"/>
        <end position="101"/>
    </location>
</feature>
<dbReference type="Gene3D" id="2.60.120.380">
    <property type="match status" value="1"/>
</dbReference>
<comment type="caution">
    <text evidence="3">The sequence shown here is derived from an EMBL/GenBank/DDBJ whole genome shotgun (WGS) entry which is preliminary data.</text>
</comment>
<dbReference type="Pfam" id="PF18911">
    <property type="entry name" value="PKD_4"/>
    <property type="match status" value="1"/>
</dbReference>
<name>A0A8J7QPD4_9BACT</name>
<protein>
    <submittedName>
        <fullName evidence="3">PKD domain-containing protein</fullName>
    </submittedName>
</protein>
<feature type="signal peptide" evidence="1">
    <location>
        <begin position="1"/>
        <end position="21"/>
    </location>
</feature>
<dbReference type="RefSeq" id="WP_207862166.1">
    <property type="nucleotide sequence ID" value="NZ_JAFREP010000032.1"/>
</dbReference>
<dbReference type="InterPro" id="IPR000601">
    <property type="entry name" value="PKD_dom"/>
</dbReference>
<dbReference type="EMBL" id="JAFREP010000032">
    <property type="protein sequence ID" value="MBO1322193.1"/>
    <property type="molecule type" value="Genomic_DNA"/>
</dbReference>
<sequence length="1274" mass="137860">MFKKPWLLLCACVLFPSHLWSQDDLPWAVFTAAGPSFSYMAFPNDPVTVEITGASGENLTYAWDFGNGTTGEGANPEWSYPEAGVYQVSLVVRDDQSRESTPFRRWMFVQDPRVAADAAQIPPWPFFNRPDDRAALPHGQPVSFQGHGYDSQGHAVTLYWDFGDGTLLQDVTEPRHTFPAPGTWNVNLFAIDETGYIQANLNFIALYIYEGDPPAEGTIVAPIANNAVTGDYEIGVGESVTLMGDVTVAEALGEATGYWNIYDLGQGTQSELEGINPPPQTWPAGRYQAFFIGGVAGRPELSDPLVESVFIWVRDDNRAPFNATIVEPNHDFSMPPGAPLGLSGLAEDLDGDELCYKWDIERYPWGSQPALTFDQPFIDQVNLTEPGLYRINLRVEDGMGAATMARSRFVQVLPAEETGSEPIDLQVRPAAPSETLLSGPRGIAFSFAVEIATNNPEAVTTVLWDFSDGRQEVGATLATPVAFEEPGWYPIRVFVQDHHGFWTFADLYSLFIYGDNMPPNAEIAEPVRNARNSSNEAVHAVPVGETVSLRGVATDTDGQTPLQSVWWVDGEFYDIGETPPPLTFNEPGIHQIEYFVTDAAGLSNPFPASRLIQVIDPSLEPQPEIVFPDGHITLSPGDSMRFEAVGRDPNGLAMTYTWNFGGGAHVAEAVGSVVHGIVFPNASAANEPFTVSLSARTAFTNSSQPATLSVTVRQIEDARLEPNNNLDQASPLGQGSYSGLQLTSEDPVDVFQFSLDREERDLRFQIEGTDEALDLTLYRRTAAGDTLLQSSRATADSFVVQQAPPGDYAVAIRLSASGEKRRRMLRYGFSINTLRPSLFLPLVVEDGNLQSTVGLVNPTGAEALLAIQGLTAEGEVVVQVSRTLAAGAQLLQDAVSLFGDGAEGPVARQVRWVRVQSDRRVIGYLNAASADQTRLLSVAGTANLSAAVTVPHIANPDNGWYTRAIVINGDDRDNAIQFNGPDGSFPIRQSAKADSQTDVRFSQVIPRPLPGWGAFETPSGRAGLAGVEVFGRTDSHRESAGIEMIPTRRENPNFTYIANDLYFTHIAADTLNWWTGISLINVSDQTASFRLTGYNAAGQVVFEDPNMSLPPGGKLLRTARDLFGETSVDWLKVEGDGRLTGFELFGDHGLNRLAGLQAASALSDELYFPHLTLSAGRTWTGISLLNVGSRETTVTVRAYNANGAVVAETQNTLAANSKWVALAQDLFGANAPLANAAYIHVEGDQASLCGFQLFGTLSATGLGEQLAGLAAVPY</sequence>
<dbReference type="InterPro" id="IPR022409">
    <property type="entry name" value="PKD/Chitinase_dom"/>
</dbReference>
<evidence type="ECO:0000313" key="4">
    <source>
        <dbReference type="Proteomes" id="UP000664417"/>
    </source>
</evidence>
<keyword evidence="1" id="KW-0732">Signal</keyword>
<gene>
    <name evidence="3" type="ORF">J3U88_27210</name>
</gene>
<feature type="chain" id="PRO_5035154395" evidence="1">
    <location>
        <begin position="22"/>
        <end position="1274"/>
    </location>
</feature>
<dbReference type="InterPro" id="IPR035986">
    <property type="entry name" value="PKD_dom_sf"/>
</dbReference>
<evidence type="ECO:0000259" key="2">
    <source>
        <dbReference type="PROSITE" id="PS50093"/>
    </source>
</evidence>
<dbReference type="Proteomes" id="UP000664417">
    <property type="component" value="Unassembled WGS sequence"/>
</dbReference>
<proteinExistence type="predicted"/>
<dbReference type="AlphaFoldDB" id="A0A8J7QPD4"/>
<organism evidence="3 4">
    <name type="scientific">Acanthopleuribacter pedis</name>
    <dbReference type="NCBI Taxonomy" id="442870"/>
    <lineage>
        <taxon>Bacteria</taxon>
        <taxon>Pseudomonadati</taxon>
        <taxon>Acidobacteriota</taxon>
        <taxon>Holophagae</taxon>
        <taxon>Acanthopleuribacterales</taxon>
        <taxon>Acanthopleuribacteraceae</taxon>
        <taxon>Acanthopleuribacter</taxon>
    </lineage>
</organism>
<evidence type="ECO:0000256" key="1">
    <source>
        <dbReference type="SAM" id="SignalP"/>
    </source>
</evidence>
<dbReference type="SUPFAM" id="SSF49299">
    <property type="entry name" value="PKD domain"/>
    <property type="match status" value="4"/>
</dbReference>
<dbReference type="Pfam" id="PF00801">
    <property type="entry name" value="PKD"/>
    <property type="match status" value="1"/>
</dbReference>
<dbReference type="InterPro" id="IPR013783">
    <property type="entry name" value="Ig-like_fold"/>
</dbReference>
<feature type="domain" description="PKD" evidence="2">
    <location>
        <begin position="150"/>
        <end position="195"/>
    </location>
</feature>
<evidence type="ECO:0000313" key="3">
    <source>
        <dbReference type="EMBL" id="MBO1322193.1"/>
    </source>
</evidence>
<accession>A0A8J7QPD4</accession>
<dbReference type="Gene3D" id="2.60.40.10">
    <property type="entry name" value="Immunoglobulins"/>
    <property type="match status" value="3"/>
</dbReference>
<keyword evidence="4" id="KW-1185">Reference proteome</keyword>
<dbReference type="CDD" id="cd00146">
    <property type="entry name" value="PKD"/>
    <property type="match status" value="2"/>
</dbReference>
<reference evidence="3" key="1">
    <citation type="submission" date="2021-03" db="EMBL/GenBank/DDBJ databases">
        <authorList>
            <person name="Wang G."/>
        </authorList>
    </citation>
    <scope>NUCLEOTIDE SEQUENCE</scope>
    <source>
        <strain evidence="3">KCTC 12899</strain>
    </source>
</reference>
<dbReference type="SMART" id="SM00089">
    <property type="entry name" value="PKD"/>
    <property type="match status" value="5"/>
</dbReference>